<dbReference type="Proteomes" id="UP000011593">
    <property type="component" value="Unassembled WGS sequence"/>
</dbReference>
<sequence length="67" mass="6757">MADGRRRSVLPSGTESSIETVANRVGDTGTRSCPDGTTVGSADVDPPPDRGRESGGSRSIPIGIASS</sequence>
<reference evidence="2 3" key="1">
    <citation type="journal article" date="2014" name="PLoS Genet.">
        <title>Phylogenetically driven sequencing of extremely halophilic archaea reveals strategies for static and dynamic osmo-response.</title>
        <authorList>
            <person name="Becker E.A."/>
            <person name="Seitzer P.M."/>
            <person name="Tritt A."/>
            <person name="Larsen D."/>
            <person name="Krusor M."/>
            <person name="Yao A.I."/>
            <person name="Wu D."/>
            <person name="Madern D."/>
            <person name="Eisen J.A."/>
            <person name="Darling A.E."/>
            <person name="Facciotti M.T."/>
        </authorList>
    </citation>
    <scope>NUCLEOTIDE SEQUENCE [LARGE SCALE GENOMIC DNA]</scope>
    <source>
        <strain evidence="2 3">DSM 15624</strain>
    </source>
</reference>
<gene>
    <name evidence="2" type="ORF">C488_08797</name>
</gene>
<dbReference type="PATRIC" id="fig|797303.5.peg.1759"/>
<name>L9YNC7_NATP1</name>
<dbReference type="AlphaFoldDB" id="L9YNC7"/>
<keyword evidence="3" id="KW-1185">Reference proteome</keyword>
<accession>L9YNC7</accession>
<evidence type="ECO:0000256" key="1">
    <source>
        <dbReference type="SAM" id="MobiDB-lite"/>
    </source>
</evidence>
<evidence type="ECO:0000313" key="2">
    <source>
        <dbReference type="EMBL" id="ELY75735.1"/>
    </source>
</evidence>
<organism evidence="2 3">
    <name type="scientific">Natrinema pellirubrum (strain DSM 15624 / CIP 106293 / JCM 10476 / NCIMB 786 / 157)</name>
    <dbReference type="NCBI Taxonomy" id="797303"/>
    <lineage>
        <taxon>Archaea</taxon>
        <taxon>Methanobacteriati</taxon>
        <taxon>Methanobacteriota</taxon>
        <taxon>Stenosarchaea group</taxon>
        <taxon>Halobacteria</taxon>
        <taxon>Halobacteriales</taxon>
        <taxon>Natrialbaceae</taxon>
        <taxon>Natrinema</taxon>
    </lineage>
</organism>
<feature type="compositionally biased region" description="Polar residues" evidence="1">
    <location>
        <begin position="11"/>
        <end position="20"/>
    </location>
</feature>
<protein>
    <submittedName>
        <fullName evidence="2">Uncharacterized protein</fullName>
    </submittedName>
</protein>
<dbReference type="EMBL" id="AOIE01000062">
    <property type="protein sequence ID" value="ELY75735.1"/>
    <property type="molecule type" value="Genomic_DNA"/>
</dbReference>
<proteinExistence type="predicted"/>
<comment type="caution">
    <text evidence="2">The sequence shown here is derived from an EMBL/GenBank/DDBJ whole genome shotgun (WGS) entry which is preliminary data.</text>
</comment>
<feature type="region of interest" description="Disordered" evidence="1">
    <location>
        <begin position="1"/>
        <end position="67"/>
    </location>
</feature>
<evidence type="ECO:0000313" key="3">
    <source>
        <dbReference type="Proteomes" id="UP000011593"/>
    </source>
</evidence>